<dbReference type="InterPro" id="IPR005190">
    <property type="entry name" value="GlnE_rpt_dom"/>
</dbReference>
<dbReference type="SUPFAM" id="SSF81301">
    <property type="entry name" value="Nucleotidyltransferase"/>
    <property type="match status" value="2"/>
</dbReference>
<dbReference type="GO" id="GO:0005829">
    <property type="term" value="C:cytosol"/>
    <property type="evidence" value="ECO:0007669"/>
    <property type="project" value="TreeGrafter"/>
</dbReference>
<dbReference type="Proteomes" id="UP000199658">
    <property type="component" value="Unassembled WGS sequence"/>
</dbReference>
<dbReference type="GO" id="GO:0005524">
    <property type="term" value="F:ATP binding"/>
    <property type="evidence" value="ECO:0007669"/>
    <property type="project" value="UniProtKB-KW"/>
</dbReference>
<keyword evidence="10" id="KW-1185">Reference proteome</keyword>
<keyword evidence="1 9" id="KW-0808">Transferase</keyword>
<accession>A0A1I6H3R5</accession>
<keyword evidence="9" id="KW-0436">Ligase</keyword>
<proteinExistence type="predicted"/>
<organism evidence="9 10">
    <name type="scientific">Litoreibacter janthinus</name>
    <dbReference type="NCBI Taxonomy" id="670154"/>
    <lineage>
        <taxon>Bacteria</taxon>
        <taxon>Pseudomonadati</taxon>
        <taxon>Pseudomonadota</taxon>
        <taxon>Alphaproteobacteria</taxon>
        <taxon>Rhodobacterales</taxon>
        <taxon>Roseobacteraceae</taxon>
        <taxon>Litoreibacter</taxon>
    </lineage>
</organism>
<dbReference type="SUPFAM" id="SSF81593">
    <property type="entry name" value="Nucleotidyltransferase substrate binding subunit/domain"/>
    <property type="match status" value="2"/>
</dbReference>
<evidence type="ECO:0000256" key="1">
    <source>
        <dbReference type="ARBA" id="ARBA00022679"/>
    </source>
</evidence>
<dbReference type="PANTHER" id="PTHR30621:SF0">
    <property type="entry name" value="BIFUNCTIONAL GLUTAMINE SYNTHETASE ADENYLYLTRANSFERASE_ADENYLYL-REMOVING ENZYME"/>
    <property type="match status" value="1"/>
</dbReference>
<feature type="domain" description="Glutamate-ammonia ligase adenylyltransferase repeated" evidence="7">
    <location>
        <begin position="54"/>
        <end position="292"/>
    </location>
</feature>
<evidence type="ECO:0000256" key="2">
    <source>
        <dbReference type="ARBA" id="ARBA00022695"/>
    </source>
</evidence>
<evidence type="ECO:0000259" key="7">
    <source>
        <dbReference type="Pfam" id="PF03710"/>
    </source>
</evidence>
<dbReference type="AlphaFoldDB" id="A0A1I6H3R5"/>
<dbReference type="EMBL" id="FOYO01000001">
    <property type="protein sequence ID" value="SFR48951.1"/>
    <property type="molecule type" value="Genomic_DNA"/>
</dbReference>
<dbReference type="CDD" id="cd05401">
    <property type="entry name" value="NT_GlnE_GlnD_like"/>
    <property type="match status" value="2"/>
</dbReference>
<feature type="domain" description="Glutamate-ammonia ligase adenylyltransferase repeated" evidence="7">
    <location>
        <begin position="544"/>
        <end position="786"/>
    </location>
</feature>
<dbReference type="InterPro" id="IPR043519">
    <property type="entry name" value="NT_sf"/>
</dbReference>
<reference evidence="10" key="1">
    <citation type="submission" date="2016-10" db="EMBL/GenBank/DDBJ databases">
        <authorList>
            <person name="Varghese N."/>
            <person name="Submissions S."/>
        </authorList>
    </citation>
    <scope>NUCLEOTIDE SEQUENCE [LARGE SCALE GENOMIC DNA]</scope>
    <source>
        <strain evidence="10">DSM 26921</strain>
    </source>
</reference>
<dbReference type="STRING" id="670154.SAMN04488002_2450"/>
<protein>
    <submittedName>
        <fullName evidence="9">Glutamate-ammonia-ligase adenylyltransferase</fullName>
    </submittedName>
</protein>
<keyword evidence="4" id="KW-0067">ATP-binding</keyword>
<evidence type="ECO:0000256" key="5">
    <source>
        <dbReference type="ARBA" id="ARBA00022842"/>
    </source>
</evidence>
<dbReference type="InterPro" id="IPR013546">
    <property type="entry name" value="PII_UdlTrfase/GS_AdlTrfase"/>
</dbReference>
<evidence type="ECO:0000256" key="6">
    <source>
        <dbReference type="ARBA" id="ARBA00023268"/>
    </source>
</evidence>
<dbReference type="GO" id="GO:0000820">
    <property type="term" value="P:regulation of glutamine family amino acid metabolic process"/>
    <property type="evidence" value="ECO:0007669"/>
    <property type="project" value="TreeGrafter"/>
</dbReference>
<dbReference type="GO" id="GO:0008882">
    <property type="term" value="F:[glutamate-ammonia-ligase] adenylyltransferase activity"/>
    <property type="evidence" value="ECO:0007669"/>
    <property type="project" value="InterPro"/>
</dbReference>
<dbReference type="Pfam" id="PF03710">
    <property type="entry name" value="GlnE"/>
    <property type="match status" value="2"/>
</dbReference>
<evidence type="ECO:0000256" key="4">
    <source>
        <dbReference type="ARBA" id="ARBA00022840"/>
    </source>
</evidence>
<dbReference type="PANTHER" id="PTHR30621">
    <property type="entry name" value="GLUTAMINE SYNTHETASE ADENYLYLTRANSFERASE"/>
    <property type="match status" value="1"/>
</dbReference>
<evidence type="ECO:0000259" key="8">
    <source>
        <dbReference type="Pfam" id="PF08335"/>
    </source>
</evidence>
<dbReference type="GO" id="GO:0016874">
    <property type="term" value="F:ligase activity"/>
    <property type="evidence" value="ECO:0007669"/>
    <property type="project" value="UniProtKB-KW"/>
</dbReference>
<gene>
    <name evidence="9" type="ORF">SAMN04488002_2450</name>
</gene>
<keyword evidence="6" id="KW-0511">Multifunctional enzyme</keyword>
<dbReference type="InterPro" id="IPR023057">
    <property type="entry name" value="GlnE"/>
</dbReference>
<evidence type="ECO:0000313" key="9">
    <source>
        <dbReference type="EMBL" id="SFR48951.1"/>
    </source>
</evidence>
<dbReference type="Gene3D" id="3.30.460.10">
    <property type="entry name" value="Beta Polymerase, domain 2"/>
    <property type="match status" value="2"/>
</dbReference>
<sequence>MLQAPVDGGGCDFHRVSMTFADLITRHPLPHNPERCAEAQVRFAGLPEPLMTLMVNTAGCSPYLAGLLAREADWIARLVSQSAEDLRDEVWQSIAHTDGDLKDVFRQSKRRIALLAALADIGGVWPLETVTTALTELADRCLQRGLTDLTAAQIARGKIPGQTEADAETGAGMCVLAMGKMGAFELNYSSDIDLICLFDESRFYPDDYLEVRTTFVKITRALMGLMSDVTAEGYVFRSDLRLRPDASVTPVCIAMEAAERYYESVGRTWERAAFIKARPSAGDLKAGNRFLERLSPFIWRKHLDFAAIEDAHDMRLKIRSHKGLGGAMKLDGHNMKLGAGGIREIEFFTQTRQLIAGGRDPSLRVRGTREGLDRLVDAGWVPKDASDRLQAAYIAHREVEHRLQMIGDAQTHELPKGESGFLRLSRFMGEADPSVFRAGLLARLEEVADVTDSFFAPDEAEDAPETEGLASPSAYLEQWRSLPALRSERSVTLFKRVFPTILKQMAQATRPPEAMAEFERFLSGLPAGVQVFSLFDANPQLTKLIVDICATSPALATYLSRNSAVLDAVIGGDFFAPWLGVEGLTKLLVKKIEAISDYEGRLDAARRWQKEWHFRVGVHHLQGLIGPDEASEQYADLADATLGALMPVVEAEFTRKHGSPPGRGAMILAMGSAGAASLTAQSDLDLIVIYDPAGVASSDGRRPLETRTYYARFTQAFVTALTAPMAEGRLYEVDLRLRPSGQSGPVATSLEAFKSYQMNDAWVWEHLALTRARAVAGDRSLQEDVEAVRCSILASSYDASKIIQETQEMRVRLAEATGRVGPWDVKSGAGGRQDIELLSQALSLISKGNERQIVPQLRHALDQGQLTEAQFQILTGAHSVFSCVQMGARLVSDKELSPEALGAGGISMLLRDCGCDTMDELRDRIAECRKQAAEVVEQVLA</sequence>
<keyword evidence="5" id="KW-0460">Magnesium</keyword>
<evidence type="ECO:0000256" key="3">
    <source>
        <dbReference type="ARBA" id="ARBA00022741"/>
    </source>
</evidence>
<keyword evidence="2 9" id="KW-0548">Nucleotidyltransferase</keyword>
<keyword evidence="3" id="KW-0547">Nucleotide-binding</keyword>
<name>A0A1I6H3R5_9RHOB</name>
<dbReference type="Pfam" id="PF08335">
    <property type="entry name" value="GlnD_UR_UTase"/>
    <property type="match status" value="1"/>
</dbReference>
<evidence type="ECO:0000313" key="10">
    <source>
        <dbReference type="Proteomes" id="UP000199658"/>
    </source>
</evidence>
<dbReference type="Gene3D" id="1.20.120.330">
    <property type="entry name" value="Nucleotidyltransferases domain 2"/>
    <property type="match status" value="2"/>
</dbReference>
<feature type="domain" description="PII-uridylyltransferase/Glutamine-synthetase adenylyltransferase" evidence="8">
    <location>
        <begin position="314"/>
        <end position="455"/>
    </location>
</feature>